<sequence>MQGSKKERRQPTRASGIGGVPVDLDWISRRVKRHLNDLERSNYTEPTSGPGAYGQVEDAEEAKGPSALGKDEDGRKRKKSSAVRQLLMYRKNLATLLDEAAVSHPPKGKYTYTTAAAPPSKFPPLQLCSVCGYKGKYGCQRCGLRYCDLGCKGIHDESRCERR</sequence>
<accession>A0A1Y2FHP7</accession>
<dbReference type="PROSITE" id="PS51083">
    <property type="entry name" value="ZF_HIT"/>
    <property type="match status" value="1"/>
</dbReference>
<proteinExistence type="predicted"/>
<dbReference type="EMBL" id="MCGR01000020">
    <property type="protein sequence ID" value="ORY82914.1"/>
    <property type="molecule type" value="Genomic_DNA"/>
</dbReference>
<evidence type="ECO:0000259" key="6">
    <source>
        <dbReference type="PROSITE" id="PS51083"/>
    </source>
</evidence>
<evidence type="ECO:0000256" key="3">
    <source>
        <dbReference type="ARBA" id="ARBA00022833"/>
    </source>
</evidence>
<organism evidence="7 8">
    <name type="scientific">Leucosporidium creatinivorum</name>
    <dbReference type="NCBI Taxonomy" id="106004"/>
    <lineage>
        <taxon>Eukaryota</taxon>
        <taxon>Fungi</taxon>
        <taxon>Dikarya</taxon>
        <taxon>Basidiomycota</taxon>
        <taxon>Pucciniomycotina</taxon>
        <taxon>Microbotryomycetes</taxon>
        <taxon>Leucosporidiales</taxon>
        <taxon>Leucosporidium</taxon>
    </lineage>
</organism>
<dbReference type="InterPro" id="IPR039723">
    <property type="entry name" value="Vps71/ZNHIT1"/>
</dbReference>
<keyword evidence="3" id="KW-0862">Zinc</keyword>
<evidence type="ECO:0000256" key="5">
    <source>
        <dbReference type="SAM" id="MobiDB-lite"/>
    </source>
</evidence>
<dbReference type="InParanoid" id="A0A1Y2FHP7"/>
<evidence type="ECO:0000313" key="8">
    <source>
        <dbReference type="Proteomes" id="UP000193467"/>
    </source>
</evidence>
<dbReference type="OrthoDB" id="74807at2759"/>
<comment type="caution">
    <text evidence="7">The sequence shown here is derived from an EMBL/GenBank/DDBJ whole genome shotgun (WGS) entry which is preliminary data.</text>
</comment>
<evidence type="ECO:0000256" key="4">
    <source>
        <dbReference type="PROSITE-ProRule" id="PRU00453"/>
    </source>
</evidence>
<evidence type="ECO:0000256" key="1">
    <source>
        <dbReference type="ARBA" id="ARBA00022723"/>
    </source>
</evidence>
<dbReference type="CDD" id="cd21437">
    <property type="entry name" value="zf-HIT_ZNHIT1_like"/>
    <property type="match status" value="1"/>
</dbReference>
<keyword evidence="8" id="KW-1185">Reference proteome</keyword>
<dbReference type="AlphaFoldDB" id="A0A1Y2FHP7"/>
<feature type="domain" description="HIT-type" evidence="6">
    <location>
        <begin position="128"/>
        <end position="160"/>
    </location>
</feature>
<protein>
    <recommendedName>
        <fullName evidence="6">HIT-type domain-containing protein</fullName>
    </recommendedName>
</protein>
<evidence type="ECO:0000256" key="2">
    <source>
        <dbReference type="ARBA" id="ARBA00022771"/>
    </source>
</evidence>
<keyword evidence="2 4" id="KW-0863">Zinc-finger</keyword>
<reference evidence="7 8" key="1">
    <citation type="submission" date="2016-07" db="EMBL/GenBank/DDBJ databases">
        <title>Pervasive Adenine N6-methylation of Active Genes in Fungi.</title>
        <authorList>
            <consortium name="DOE Joint Genome Institute"/>
            <person name="Mondo S.J."/>
            <person name="Dannebaum R.O."/>
            <person name="Kuo R.C."/>
            <person name="Labutti K."/>
            <person name="Haridas S."/>
            <person name="Kuo A."/>
            <person name="Salamov A."/>
            <person name="Ahrendt S.R."/>
            <person name="Lipzen A."/>
            <person name="Sullivan W."/>
            <person name="Andreopoulos W.B."/>
            <person name="Clum A."/>
            <person name="Lindquist E."/>
            <person name="Daum C."/>
            <person name="Ramamoorthy G.K."/>
            <person name="Gryganskyi A."/>
            <person name="Culley D."/>
            <person name="Magnuson J.K."/>
            <person name="James T.Y."/>
            <person name="O'Malley M.A."/>
            <person name="Stajich J.E."/>
            <person name="Spatafora J.W."/>
            <person name="Visel A."/>
            <person name="Grigoriev I.V."/>
        </authorList>
    </citation>
    <scope>NUCLEOTIDE SEQUENCE [LARGE SCALE GENOMIC DNA]</scope>
    <source>
        <strain evidence="7 8">62-1032</strain>
    </source>
</reference>
<dbReference type="Proteomes" id="UP000193467">
    <property type="component" value="Unassembled WGS sequence"/>
</dbReference>
<gene>
    <name evidence="7" type="ORF">BCR35DRAFT_278522</name>
</gene>
<dbReference type="GO" id="GO:0008270">
    <property type="term" value="F:zinc ion binding"/>
    <property type="evidence" value="ECO:0007669"/>
    <property type="project" value="UniProtKB-UniRule"/>
</dbReference>
<keyword evidence="1" id="KW-0479">Metal-binding</keyword>
<dbReference type="GO" id="GO:0006338">
    <property type="term" value="P:chromatin remodeling"/>
    <property type="evidence" value="ECO:0007669"/>
    <property type="project" value="InterPro"/>
</dbReference>
<dbReference type="SUPFAM" id="SSF144232">
    <property type="entry name" value="HIT/MYND zinc finger-like"/>
    <property type="match status" value="1"/>
</dbReference>
<name>A0A1Y2FHP7_9BASI</name>
<dbReference type="PANTHER" id="PTHR13093">
    <property type="entry name" value="ZINC FINGER HIT DOMAIN CONTAINING PROTEIN 1"/>
    <property type="match status" value="1"/>
</dbReference>
<feature type="region of interest" description="Disordered" evidence="5">
    <location>
        <begin position="35"/>
        <end position="81"/>
    </location>
</feature>
<evidence type="ECO:0000313" key="7">
    <source>
        <dbReference type="EMBL" id="ORY82914.1"/>
    </source>
</evidence>
<dbReference type="STRING" id="106004.A0A1Y2FHP7"/>
<dbReference type="FunCoup" id="A0A1Y2FHP7">
    <property type="interactions" value="24"/>
</dbReference>
<dbReference type="GO" id="GO:0005634">
    <property type="term" value="C:nucleus"/>
    <property type="evidence" value="ECO:0007669"/>
    <property type="project" value="UniProtKB-ARBA"/>
</dbReference>
<feature type="region of interest" description="Disordered" evidence="5">
    <location>
        <begin position="1"/>
        <end position="20"/>
    </location>
</feature>
<dbReference type="InterPro" id="IPR007529">
    <property type="entry name" value="Znf_HIT"/>
</dbReference>
<dbReference type="Pfam" id="PF04438">
    <property type="entry name" value="zf-HIT"/>
    <property type="match status" value="1"/>
</dbReference>